<evidence type="ECO:0000313" key="3">
    <source>
        <dbReference type="EMBL" id="KAJ2845794.1"/>
    </source>
</evidence>
<gene>
    <name evidence="3" type="ORF">IWW36_004640</name>
</gene>
<dbReference type="Proteomes" id="UP001139887">
    <property type="component" value="Unassembled WGS sequence"/>
</dbReference>
<feature type="region of interest" description="Disordered" evidence="1">
    <location>
        <begin position="300"/>
        <end position="378"/>
    </location>
</feature>
<evidence type="ECO:0000259" key="2">
    <source>
        <dbReference type="Pfam" id="PF08711"/>
    </source>
</evidence>
<feature type="compositionally biased region" description="Basic and acidic residues" evidence="1">
    <location>
        <begin position="72"/>
        <end position="86"/>
    </location>
</feature>
<proteinExistence type="predicted"/>
<dbReference type="CDD" id="cd05162">
    <property type="entry name" value="PWWP"/>
    <property type="match status" value="1"/>
</dbReference>
<reference evidence="3" key="1">
    <citation type="submission" date="2022-07" db="EMBL/GenBank/DDBJ databases">
        <title>Phylogenomic reconstructions and comparative analyses of Kickxellomycotina fungi.</title>
        <authorList>
            <person name="Reynolds N.K."/>
            <person name="Stajich J.E."/>
            <person name="Barry K."/>
            <person name="Grigoriev I.V."/>
            <person name="Crous P."/>
            <person name="Smith M.E."/>
        </authorList>
    </citation>
    <scope>NUCLEOTIDE SEQUENCE</scope>
    <source>
        <strain evidence="3">NRRL 1566</strain>
    </source>
</reference>
<dbReference type="Pfam" id="PF08711">
    <property type="entry name" value="Med26"/>
    <property type="match status" value="1"/>
</dbReference>
<feature type="non-terminal residue" evidence="3">
    <location>
        <position position="1"/>
    </location>
</feature>
<dbReference type="InterPro" id="IPR035441">
    <property type="entry name" value="TFIIS/LEDGF_dom_sf"/>
</dbReference>
<feature type="region of interest" description="Disordered" evidence="1">
    <location>
        <begin position="19"/>
        <end position="204"/>
    </location>
</feature>
<dbReference type="Gene3D" id="1.20.930.10">
    <property type="entry name" value="Conserved domain common to transcription factors TFIIS, elongin A, CRSP70"/>
    <property type="match status" value="1"/>
</dbReference>
<dbReference type="AlphaFoldDB" id="A0A9W8I370"/>
<feature type="compositionally biased region" description="Basic and acidic residues" evidence="1">
    <location>
        <begin position="150"/>
        <end position="165"/>
    </location>
</feature>
<accession>A0A9W8I370</accession>
<dbReference type="OrthoDB" id="62853at2759"/>
<feature type="compositionally biased region" description="Low complexity" evidence="1">
    <location>
        <begin position="334"/>
        <end position="346"/>
    </location>
</feature>
<name>A0A9W8I370_9FUNG</name>
<feature type="compositionally biased region" description="Low complexity" evidence="1">
    <location>
        <begin position="359"/>
        <end position="378"/>
    </location>
</feature>
<evidence type="ECO:0000313" key="4">
    <source>
        <dbReference type="Proteomes" id="UP001139887"/>
    </source>
</evidence>
<feature type="compositionally biased region" description="Basic residues" evidence="1">
    <location>
        <begin position="89"/>
        <end position="102"/>
    </location>
</feature>
<feature type="compositionally biased region" description="Basic and acidic residues" evidence="1">
    <location>
        <begin position="174"/>
        <end position="191"/>
    </location>
</feature>
<protein>
    <recommendedName>
        <fullName evidence="2">TFIIS N-terminal domain-containing protein</fullName>
    </recommendedName>
</protein>
<sequence length="378" mass="41132">AWITPENLEPYEENLTKYGSKAKNRKDPSFADALKQAQDPKLAEEIIQRSLADAAAEDETSEDEQKNGSGDVEMKHEGSESEHEARPQTGRRNRSSNGRPRKTTTGSKRMSMSSNSSNDDDTAAVETSPKRSRTAATEEHASKNGSPEPAPRESDDRRSAAKESPRSATPSARRSPEQASDKSPTKDDAKPGRSTKSHQHLKNGGKTYQFLMQLRHKLQKTVIKGPIPDDLTPVSDVVRKLEDFDMTLELIQKTKLGKVMRIIAESERLPEAHNDLFDIKGRAARLAEKWRQLILRLREGSAEPTAPDSPLAKSPETDTRQGDSRSGSNAPNRAAAALTESTSASTVLSNTAVDHTTEPPADAVPASALVSAAPNEAT</sequence>
<dbReference type="SUPFAM" id="SSF47676">
    <property type="entry name" value="Conserved domain common to transcription factors TFIIS, elongin A, CRSP70"/>
    <property type="match status" value="1"/>
</dbReference>
<dbReference type="InterPro" id="IPR017923">
    <property type="entry name" value="TFIIS_N"/>
</dbReference>
<organism evidence="3 4">
    <name type="scientific">Coemansia brasiliensis</name>
    <dbReference type="NCBI Taxonomy" id="2650707"/>
    <lineage>
        <taxon>Eukaryota</taxon>
        <taxon>Fungi</taxon>
        <taxon>Fungi incertae sedis</taxon>
        <taxon>Zoopagomycota</taxon>
        <taxon>Kickxellomycotina</taxon>
        <taxon>Kickxellomycetes</taxon>
        <taxon>Kickxellales</taxon>
        <taxon>Kickxellaceae</taxon>
        <taxon>Coemansia</taxon>
    </lineage>
</organism>
<feature type="compositionally biased region" description="Basic residues" evidence="1">
    <location>
        <begin position="193"/>
        <end position="203"/>
    </location>
</feature>
<evidence type="ECO:0000256" key="1">
    <source>
        <dbReference type="SAM" id="MobiDB-lite"/>
    </source>
</evidence>
<keyword evidence="4" id="KW-1185">Reference proteome</keyword>
<dbReference type="EMBL" id="JANBUW010000707">
    <property type="protein sequence ID" value="KAJ2845794.1"/>
    <property type="molecule type" value="Genomic_DNA"/>
</dbReference>
<comment type="caution">
    <text evidence="3">The sequence shown here is derived from an EMBL/GenBank/DDBJ whole genome shotgun (WGS) entry which is preliminary data.</text>
</comment>
<feature type="domain" description="TFIIS N-terminal" evidence="2">
    <location>
        <begin position="237"/>
        <end position="294"/>
    </location>
</feature>